<gene>
    <name evidence="2" type="ORF">ABB30_10720</name>
</gene>
<dbReference type="Gene3D" id="3.40.50.1820">
    <property type="entry name" value="alpha/beta hydrolase"/>
    <property type="match status" value="1"/>
</dbReference>
<feature type="domain" description="AB hydrolase-1" evidence="1">
    <location>
        <begin position="42"/>
        <end position="298"/>
    </location>
</feature>
<dbReference type="EMBL" id="LDJM01000026">
    <property type="protein sequence ID" value="KRG76025.1"/>
    <property type="molecule type" value="Genomic_DNA"/>
</dbReference>
<dbReference type="RefSeq" id="WP_083489830.1">
    <property type="nucleotide sequence ID" value="NZ_LDJM01000026.1"/>
</dbReference>
<protein>
    <recommendedName>
        <fullName evidence="1">AB hydrolase-1 domain-containing protein</fullName>
    </recommendedName>
</protein>
<evidence type="ECO:0000259" key="1">
    <source>
        <dbReference type="Pfam" id="PF12697"/>
    </source>
</evidence>
<organism evidence="2 3">
    <name type="scientific">Stenotrophomonas ginsengisoli</name>
    <dbReference type="NCBI Taxonomy" id="336566"/>
    <lineage>
        <taxon>Bacteria</taxon>
        <taxon>Pseudomonadati</taxon>
        <taxon>Pseudomonadota</taxon>
        <taxon>Gammaproteobacteria</taxon>
        <taxon>Lysobacterales</taxon>
        <taxon>Lysobacteraceae</taxon>
        <taxon>Stenotrophomonas</taxon>
    </lineage>
</organism>
<comment type="caution">
    <text evidence="2">The sequence shown here is derived from an EMBL/GenBank/DDBJ whole genome shotgun (WGS) entry which is preliminary data.</text>
</comment>
<dbReference type="STRING" id="336566.ABB30_10720"/>
<reference evidence="2 3" key="1">
    <citation type="submission" date="2015-05" db="EMBL/GenBank/DDBJ databases">
        <title>Genome sequencing and analysis of members of genus Stenotrophomonas.</title>
        <authorList>
            <person name="Patil P.P."/>
            <person name="Midha S."/>
            <person name="Patil P.B."/>
        </authorList>
    </citation>
    <scope>NUCLEOTIDE SEQUENCE [LARGE SCALE GENOMIC DNA]</scope>
    <source>
        <strain evidence="2 3">DSM 24757</strain>
    </source>
</reference>
<dbReference type="InterPro" id="IPR000073">
    <property type="entry name" value="AB_hydrolase_1"/>
</dbReference>
<name>A0A0R0D1W6_9GAMM</name>
<keyword evidence="3" id="KW-1185">Reference proteome</keyword>
<dbReference type="SUPFAM" id="SSF53474">
    <property type="entry name" value="alpha/beta-Hydrolases"/>
    <property type="match status" value="1"/>
</dbReference>
<accession>A0A0R0D1W6</accession>
<evidence type="ECO:0000313" key="2">
    <source>
        <dbReference type="EMBL" id="KRG76025.1"/>
    </source>
</evidence>
<evidence type="ECO:0000313" key="3">
    <source>
        <dbReference type="Proteomes" id="UP000050956"/>
    </source>
</evidence>
<dbReference type="Proteomes" id="UP000050956">
    <property type="component" value="Unassembled WGS sequence"/>
</dbReference>
<sequence length="306" mass="33716">MTLLLDDVGVCAALQPWSWQAPEGFTLRGWRSRPSGRPMLHFIHGTGMCGLTYWPLLQQLRGQVDLFISDLHGHGDSDGVWPFVGWNRSAELARAAWQAHAADYPGVPVIAGGHSLGGVISAMMLGMQAQADMPVFQRGLLLDPVVMPPLMHATGRLGETLGLYQRHPMARRVAARRQSWPSAEAAADYLRNRGIFQGWSEASLWAYVQHALALQADGSVQLKCPPAIEGNIFGSLPRRLWPLLESIDVPVDVLMGRQTYPFALKAAARWQRRNRCVRVHHIAGDHCYMQDDPQGTAAVLAPLLAV</sequence>
<dbReference type="OrthoDB" id="5729753at2"/>
<dbReference type="InterPro" id="IPR029058">
    <property type="entry name" value="AB_hydrolase_fold"/>
</dbReference>
<dbReference type="AlphaFoldDB" id="A0A0R0D1W6"/>
<dbReference type="PATRIC" id="fig|336566.3.peg.1566"/>
<proteinExistence type="predicted"/>
<dbReference type="Pfam" id="PF12697">
    <property type="entry name" value="Abhydrolase_6"/>
    <property type="match status" value="1"/>
</dbReference>